<keyword evidence="2" id="KW-1185">Reference proteome</keyword>
<dbReference type="AlphaFoldDB" id="A0AAN7UUL8"/>
<gene>
    <name evidence="1" type="ORF">RRF57_008850</name>
</gene>
<dbReference type="EMBL" id="JAWHQM010000030">
    <property type="protein sequence ID" value="KAK5633136.1"/>
    <property type="molecule type" value="Genomic_DNA"/>
</dbReference>
<accession>A0AAN7UUL8</accession>
<evidence type="ECO:0000313" key="1">
    <source>
        <dbReference type="EMBL" id="KAK5633136.1"/>
    </source>
</evidence>
<name>A0AAN7UUL8_9PEZI</name>
<proteinExistence type="predicted"/>
<dbReference type="Proteomes" id="UP001305414">
    <property type="component" value="Unassembled WGS sequence"/>
</dbReference>
<protein>
    <submittedName>
        <fullName evidence="1">Uncharacterized protein</fullName>
    </submittedName>
</protein>
<evidence type="ECO:0000313" key="2">
    <source>
        <dbReference type="Proteomes" id="UP001305414"/>
    </source>
</evidence>
<sequence length="125" mass="14520">MRFNHATRKFGLDHRVIKTPPCVEIVDGKYLLGKRSPIRSVLVDYESARNAGIADHGSVDAMDKYVLDLTAQKYQEFIEARIKVKSDREAELRLTRKHCHWRNRLAAWEFTDRKSGDPFLFMAVV</sequence>
<organism evidence="1 2">
    <name type="scientific">Xylaria bambusicola</name>
    <dbReference type="NCBI Taxonomy" id="326684"/>
    <lineage>
        <taxon>Eukaryota</taxon>
        <taxon>Fungi</taxon>
        <taxon>Dikarya</taxon>
        <taxon>Ascomycota</taxon>
        <taxon>Pezizomycotina</taxon>
        <taxon>Sordariomycetes</taxon>
        <taxon>Xylariomycetidae</taxon>
        <taxon>Xylariales</taxon>
        <taxon>Xylariaceae</taxon>
        <taxon>Xylaria</taxon>
    </lineage>
</organism>
<reference evidence="1 2" key="1">
    <citation type="submission" date="2023-10" db="EMBL/GenBank/DDBJ databases">
        <title>Draft genome sequence of Xylaria bambusicola isolate GMP-LS, the root and basal stem rot pathogen of sugarcane in Indonesia.</title>
        <authorList>
            <person name="Selvaraj P."/>
            <person name="Muralishankar V."/>
            <person name="Muruganantham S."/>
            <person name="Sp S."/>
            <person name="Haryani S."/>
            <person name="Lau K.J.X."/>
            <person name="Naqvi N.I."/>
        </authorList>
    </citation>
    <scope>NUCLEOTIDE SEQUENCE [LARGE SCALE GENOMIC DNA]</scope>
    <source>
        <strain evidence="1">GMP-LS</strain>
    </source>
</reference>
<comment type="caution">
    <text evidence="1">The sequence shown here is derived from an EMBL/GenBank/DDBJ whole genome shotgun (WGS) entry which is preliminary data.</text>
</comment>